<sequence length="591" mass="64388">MYSPVGINPPSFAQALALGARPAQFTGPNDIPLLEYTVSQVFSHQAKEHADRTALVFYDDDVRITYGQLSEHVDQVARALYDQGLRAGDRLGIYMANNLPWIVLQFAASRLGAILVTFNPEYLGYELEHAINLVGCKMLFLAPTYKMSDCIKTMLEVAPELETCEAGALNASRTPSLKAVYMVDSTRSDRMYMAATQTTWATVRGISTYNSLLTAPLSDASEALLHGNGVDSTDTAAILFTSGTTGRPKAASLSHHSIVNNAYLQGEHLAITSQDVVCSPMPLFHCFGLIGASLATLIRGATLVIPSVLFNAESVLRAIQHDQCTLIYGVPTMYSEQLNHPEFAQYDVSSLRAGIIGATSAPVELVRKIMDDMHVKELVSSFGMSEGSSIVLLTNRFDSIERCATTVGKVYPHTEVKVIDLYTGVTQPVGEEGELCIRGFGVMKGYWNNPEATSEALDRDGWLHTGDVAIFDHKGYGAIIGRTKDMIIRGGSNIYPAEIESFIFEHPQVKDVAVTGVPDPIFGEQVCACVIPKDPSKPFKVNTLRKFCRGRISQSKIPGVVVIMETFPRTASGKVKKPILREMAIKHLGLG</sequence>
<comment type="caution">
    <text evidence="5">The sequence shown here is derived from an EMBL/GenBank/DDBJ whole genome shotgun (WGS) entry which is preliminary data.</text>
</comment>
<dbReference type="PANTHER" id="PTHR43201:SF5">
    <property type="entry name" value="MEDIUM-CHAIN ACYL-COA LIGASE ACSF2, MITOCHONDRIAL"/>
    <property type="match status" value="1"/>
</dbReference>
<name>A0A9W8B2S5_9FUNG</name>
<evidence type="ECO:0000259" key="3">
    <source>
        <dbReference type="Pfam" id="PF00501"/>
    </source>
</evidence>
<dbReference type="GO" id="GO:0031956">
    <property type="term" value="F:medium-chain fatty acid-CoA ligase activity"/>
    <property type="evidence" value="ECO:0007669"/>
    <property type="project" value="TreeGrafter"/>
</dbReference>
<evidence type="ECO:0000259" key="4">
    <source>
        <dbReference type="Pfam" id="PF13193"/>
    </source>
</evidence>
<dbReference type="FunFam" id="3.40.50.12780:FF:000003">
    <property type="entry name" value="Long-chain-fatty-acid--CoA ligase FadD"/>
    <property type="match status" value="1"/>
</dbReference>
<organism evidence="5 6">
    <name type="scientific">Dimargaris verticillata</name>
    <dbReference type="NCBI Taxonomy" id="2761393"/>
    <lineage>
        <taxon>Eukaryota</taxon>
        <taxon>Fungi</taxon>
        <taxon>Fungi incertae sedis</taxon>
        <taxon>Zoopagomycota</taxon>
        <taxon>Kickxellomycotina</taxon>
        <taxon>Dimargaritomycetes</taxon>
        <taxon>Dimargaritales</taxon>
        <taxon>Dimargaritaceae</taxon>
        <taxon>Dimargaris</taxon>
    </lineage>
</organism>
<evidence type="ECO:0000256" key="2">
    <source>
        <dbReference type="ARBA" id="ARBA00022598"/>
    </source>
</evidence>
<dbReference type="EMBL" id="JANBQB010000531">
    <property type="protein sequence ID" value="KAJ1975398.1"/>
    <property type="molecule type" value="Genomic_DNA"/>
</dbReference>
<dbReference type="InterPro" id="IPR045851">
    <property type="entry name" value="AMP-bd_C_sf"/>
</dbReference>
<dbReference type="Gene3D" id="3.40.50.12780">
    <property type="entry name" value="N-terminal domain of ligase-like"/>
    <property type="match status" value="1"/>
</dbReference>
<dbReference type="OrthoDB" id="10253115at2759"/>
<evidence type="ECO:0000313" key="6">
    <source>
        <dbReference type="Proteomes" id="UP001151582"/>
    </source>
</evidence>
<dbReference type="Gene3D" id="3.30.300.30">
    <property type="match status" value="1"/>
</dbReference>
<dbReference type="Proteomes" id="UP001151582">
    <property type="component" value="Unassembled WGS sequence"/>
</dbReference>
<comment type="similarity">
    <text evidence="1">Belongs to the ATP-dependent AMP-binding enzyme family.</text>
</comment>
<dbReference type="InterPro" id="IPR000873">
    <property type="entry name" value="AMP-dep_synth/lig_dom"/>
</dbReference>
<keyword evidence="2" id="KW-0436">Ligase</keyword>
<dbReference type="SUPFAM" id="SSF56801">
    <property type="entry name" value="Acetyl-CoA synthetase-like"/>
    <property type="match status" value="1"/>
</dbReference>
<dbReference type="FunFam" id="3.30.300.30:FF:000008">
    <property type="entry name" value="2,3-dihydroxybenzoate-AMP ligase"/>
    <property type="match status" value="1"/>
</dbReference>
<reference evidence="5" key="1">
    <citation type="submission" date="2022-07" db="EMBL/GenBank/DDBJ databases">
        <title>Phylogenomic reconstructions and comparative analyses of Kickxellomycotina fungi.</title>
        <authorList>
            <person name="Reynolds N.K."/>
            <person name="Stajich J.E."/>
            <person name="Barry K."/>
            <person name="Grigoriev I.V."/>
            <person name="Crous P."/>
            <person name="Smith M.E."/>
        </authorList>
    </citation>
    <scope>NUCLEOTIDE SEQUENCE</scope>
    <source>
        <strain evidence="5">RSA 567</strain>
    </source>
</reference>
<protein>
    <submittedName>
        <fullName evidence="5">Uncharacterized protein</fullName>
    </submittedName>
</protein>
<dbReference type="InterPro" id="IPR020845">
    <property type="entry name" value="AMP-binding_CS"/>
</dbReference>
<evidence type="ECO:0000256" key="1">
    <source>
        <dbReference type="ARBA" id="ARBA00006432"/>
    </source>
</evidence>
<dbReference type="AlphaFoldDB" id="A0A9W8B2S5"/>
<accession>A0A9W8B2S5</accession>
<dbReference type="PANTHER" id="PTHR43201">
    <property type="entry name" value="ACYL-COA SYNTHETASE"/>
    <property type="match status" value="1"/>
</dbReference>
<dbReference type="Pfam" id="PF13193">
    <property type="entry name" value="AMP-binding_C"/>
    <property type="match status" value="1"/>
</dbReference>
<dbReference type="Pfam" id="PF00501">
    <property type="entry name" value="AMP-binding"/>
    <property type="match status" value="1"/>
</dbReference>
<keyword evidence="6" id="KW-1185">Reference proteome</keyword>
<evidence type="ECO:0000313" key="5">
    <source>
        <dbReference type="EMBL" id="KAJ1975398.1"/>
    </source>
</evidence>
<dbReference type="InterPro" id="IPR025110">
    <property type="entry name" value="AMP-bd_C"/>
</dbReference>
<proteinExistence type="inferred from homology"/>
<feature type="domain" description="AMP-binding enzyme C-terminal" evidence="4">
    <location>
        <begin position="498"/>
        <end position="574"/>
    </location>
</feature>
<gene>
    <name evidence="5" type="ORF">H4R34_004347</name>
</gene>
<dbReference type="GO" id="GO:0006631">
    <property type="term" value="P:fatty acid metabolic process"/>
    <property type="evidence" value="ECO:0007669"/>
    <property type="project" value="TreeGrafter"/>
</dbReference>
<dbReference type="InterPro" id="IPR042099">
    <property type="entry name" value="ANL_N_sf"/>
</dbReference>
<dbReference type="PROSITE" id="PS00455">
    <property type="entry name" value="AMP_BINDING"/>
    <property type="match status" value="1"/>
</dbReference>
<feature type="domain" description="AMP-dependent synthetase/ligase" evidence="3">
    <location>
        <begin position="42"/>
        <end position="447"/>
    </location>
</feature>